<evidence type="ECO:0000313" key="1">
    <source>
        <dbReference type="EMBL" id="ACR11357.1"/>
    </source>
</evidence>
<dbReference type="eggNOG" id="ENOG502ZC7J">
    <property type="taxonomic scope" value="Bacteria"/>
</dbReference>
<dbReference type="RefSeq" id="WP_015817469.1">
    <property type="nucleotide sequence ID" value="NC_012997.1"/>
</dbReference>
<gene>
    <name evidence="1" type="ordered locus">TERTU_1840</name>
</gene>
<dbReference type="STRING" id="377629.TERTU_1840"/>
<keyword evidence="2" id="KW-1185">Reference proteome</keyword>
<accession>C5BHV1</accession>
<protein>
    <submittedName>
        <fullName evidence="1">Methyl-accepting chemotaxis protein</fullName>
    </submittedName>
</protein>
<dbReference type="KEGG" id="ttu:TERTU_1840"/>
<organism evidence="1 2">
    <name type="scientific">Teredinibacter turnerae (strain ATCC 39867 / T7901)</name>
    <dbReference type="NCBI Taxonomy" id="377629"/>
    <lineage>
        <taxon>Bacteria</taxon>
        <taxon>Pseudomonadati</taxon>
        <taxon>Pseudomonadota</taxon>
        <taxon>Gammaproteobacteria</taxon>
        <taxon>Cellvibrionales</taxon>
        <taxon>Cellvibrionaceae</taxon>
        <taxon>Teredinibacter</taxon>
    </lineage>
</organism>
<name>C5BHV1_TERTT</name>
<dbReference type="AlphaFoldDB" id="C5BHV1"/>
<proteinExistence type="predicted"/>
<dbReference type="Proteomes" id="UP000009080">
    <property type="component" value="Chromosome"/>
</dbReference>
<dbReference type="OrthoDB" id="8442309at2"/>
<sequence>MANSSNGKTSYFVVAAEVAAELHKATMVAKDISLTASNARALALRAGHGAAGFRALTDFIDELANKTVNASGEINQRAMSVSRLASETARLKDAVARMNKAQVRAHEAAYQQTLAPVIRKTDNAYRDVQNDYDRQIFKLIADLDELARELRTATVLAAMSRVEASASGKDFEDSLNVIANNVAQAAEKIQAHVKTSQRLFTNVRHATIH</sequence>
<evidence type="ECO:0000313" key="2">
    <source>
        <dbReference type="Proteomes" id="UP000009080"/>
    </source>
</evidence>
<reference evidence="1 2" key="1">
    <citation type="journal article" date="2009" name="PLoS ONE">
        <title>The complete genome of Teredinibacter turnerae T7901: an intracellular endosymbiont of marine wood-boring bivalves (shipworms).</title>
        <authorList>
            <person name="Yang J.C."/>
            <person name="Madupu R."/>
            <person name="Durkin A.S."/>
            <person name="Ekborg N.A."/>
            <person name="Pedamallu C.S."/>
            <person name="Hostetler J.B."/>
            <person name="Radune D."/>
            <person name="Toms B.S."/>
            <person name="Henrissat B."/>
            <person name="Coutinho P.M."/>
            <person name="Schwarz S."/>
            <person name="Field L."/>
            <person name="Trindade-Silva A.E."/>
            <person name="Soares C.A.G."/>
            <person name="Elshahawi S."/>
            <person name="Hanora A."/>
            <person name="Schmidt E.W."/>
            <person name="Haygood M.G."/>
            <person name="Posfai J."/>
            <person name="Benner J."/>
            <person name="Madinger C."/>
            <person name="Nove J."/>
            <person name="Anton B."/>
            <person name="Chaudhary K."/>
            <person name="Foster J."/>
            <person name="Holman A."/>
            <person name="Kumar S."/>
            <person name="Lessard P.A."/>
            <person name="Luyten Y.A."/>
            <person name="Slatko B."/>
            <person name="Wood N."/>
            <person name="Wu B."/>
            <person name="Teplitski M."/>
            <person name="Mougous J.D."/>
            <person name="Ward N."/>
            <person name="Eisen J.A."/>
            <person name="Badger J.H."/>
            <person name="Distel D.L."/>
        </authorList>
    </citation>
    <scope>NUCLEOTIDE SEQUENCE [LARGE SCALE GENOMIC DNA]</scope>
    <source>
        <strain evidence="2">ATCC 39867 / T7901</strain>
    </source>
</reference>
<dbReference type="HOGENOM" id="CLU_109815_0_0_6"/>
<dbReference type="EMBL" id="CP001614">
    <property type="protein sequence ID" value="ACR11357.1"/>
    <property type="molecule type" value="Genomic_DNA"/>
</dbReference>